<dbReference type="AlphaFoldDB" id="A0A1S2LY14"/>
<evidence type="ECO:0000313" key="1">
    <source>
        <dbReference type="EMBL" id="OIJ17083.1"/>
    </source>
</evidence>
<sequence>MKLTELQEKEFFAHLPTKISKELNDYVIDQVLRRSRYIFTKRDGAKRQWGYCTHCKRHYLTDNYKHNKVVYCKHCESECTVKDSGRGRKYLADDAYLVWYEKSLIDPEAITARGLYVRRDYSGGYHNVQTDFSVQVMYFFKPGECRMIEPSWGGGWKERKSVFSISNSVMQHKRSHYSRGSIASAVKGTMFQYSQWEHFYHEDMVKFFALYAKYPCIEYLTKLGLSNLVNDKLVGLQMYRSINWRGKTLHKVLKVTKQELKTIKDLREMNYSVDAFMLHLFQQSKRDGSNISMGEAYQLNTMIPNYYYEELQKLQRYATIGQIYHYMKKQYYGKSKKQFSRPQDVLTTWKDYLADCRKLEMDLNQEGILYPTNLYKAHQETIKRVKYKEDQELNKKIEERLKVLEALTFTFKGLLIRPAKSTLELIEEGNALNHCVGGYAKRYANGETNLFFIRKLNMPDKPFYTIEIKNNTITQAYGNKNVAPTKQVEKFIDHFKAEKLAKKSKKEKVIQTA</sequence>
<dbReference type="InterPro" id="IPR025586">
    <property type="entry name" value="PcfJ"/>
</dbReference>
<comment type="caution">
    <text evidence="1">The sequence shown here is derived from an EMBL/GenBank/DDBJ whole genome shotgun (WGS) entry which is preliminary data.</text>
</comment>
<dbReference type="OrthoDB" id="1802755at2"/>
<organism evidence="1 2">
    <name type="scientific">Anaerobacillus alkalilacustris</name>
    <dbReference type="NCBI Taxonomy" id="393763"/>
    <lineage>
        <taxon>Bacteria</taxon>
        <taxon>Bacillati</taxon>
        <taxon>Bacillota</taxon>
        <taxon>Bacilli</taxon>
        <taxon>Bacillales</taxon>
        <taxon>Bacillaceae</taxon>
        <taxon>Anaerobacillus</taxon>
    </lineage>
</organism>
<dbReference type="RefSeq" id="WP_071307811.1">
    <property type="nucleotide sequence ID" value="NZ_MLQR01000001.1"/>
</dbReference>
<dbReference type="EMBL" id="MLQR01000001">
    <property type="protein sequence ID" value="OIJ17083.1"/>
    <property type="molecule type" value="Genomic_DNA"/>
</dbReference>
<proteinExistence type="predicted"/>
<dbReference type="Pfam" id="PF14284">
    <property type="entry name" value="PcfJ"/>
    <property type="match status" value="1"/>
</dbReference>
<evidence type="ECO:0008006" key="3">
    <source>
        <dbReference type="Google" id="ProtNLM"/>
    </source>
</evidence>
<accession>A0A1S2LY14</accession>
<reference evidence="1 2" key="1">
    <citation type="submission" date="2016-10" db="EMBL/GenBank/DDBJ databases">
        <title>Draft genome sequences of four alkaliphilic bacteria belonging to the Anaerobacillus genus.</title>
        <authorList>
            <person name="Bassil N.M."/>
            <person name="Lloyd J.R."/>
        </authorList>
    </citation>
    <scope>NUCLEOTIDE SEQUENCE [LARGE SCALE GENOMIC DNA]</scope>
    <source>
        <strain evidence="1 2">DSM 18345</strain>
    </source>
</reference>
<evidence type="ECO:0000313" key="2">
    <source>
        <dbReference type="Proteomes" id="UP000179524"/>
    </source>
</evidence>
<keyword evidence="2" id="KW-1185">Reference proteome</keyword>
<dbReference type="Proteomes" id="UP000179524">
    <property type="component" value="Unassembled WGS sequence"/>
</dbReference>
<protein>
    <recommendedName>
        <fullName evidence="3">PcfJ-like protein</fullName>
    </recommendedName>
</protein>
<name>A0A1S2LY14_9BACI</name>
<gene>
    <name evidence="1" type="ORF">BKP37_00650</name>
</gene>